<evidence type="ECO:0000313" key="2">
    <source>
        <dbReference type="Proteomes" id="UP000005551"/>
    </source>
</evidence>
<sequence length="231" mass="26718">MDFHFFLFGMRNTLFKLFQNYFSFTRRETRGILLIVPFLILLNLIPQGIKWAQARKLQHELIAYEGLLDSLETLGFQRIPKEQMWLPADSIPKKKKWLTQLSILEADSINLQIVPGVGEKTAARIAIFLEQLGGLHDFSQLTEVFGVDEALVMKIEEYFFFEEGALKKIPINRLEAAELADHPYISYGLAKVLVAYRNQHGPYTQLRDLQGIKIIDPEWITLIQAYLDFSL</sequence>
<protein>
    <submittedName>
        <fullName evidence="1">Uncharacterized protein</fullName>
    </submittedName>
</protein>
<dbReference type="STRING" id="1189621.A3SI_15840"/>
<organism evidence="1 2">
    <name type="scientific">Nitritalea halalkaliphila LW7</name>
    <dbReference type="NCBI Taxonomy" id="1189621"/>
    <lineage>
        <taxon>Bacteria</taxon>
        <taxon>Pseudomonadati</taxon>
        <taxon>Bacteroidota</taxon>
        <taxon>Cytophagia</taxon>
        <taxon>Cytophagales</taxon>
        <taxon>Cyclobacteriaceae</taxon>
        <taxon>Nitritalea</taxon>
    </lineage>
</organism>
<dbReference type="SUPFAM" id="SSF47781">
    <property type="entry name" value="RuvA domain 2-like"/>
    <property type="match status" value="2"/>
</dbReference>
<gene>
    <name evidence="1" type="ORF">A3SI_15840</name>
</gene>
<name>I5BY32_9BACT</name>
<dbReference type="EMBL" id="AJYA01000042">
    <property type="protein sequence ID" value="EIM74484.1"/>
    <property type="molecule type" value="Genomic_DNA"/>
</dbReference>
<dbReference type="InterPro" id="IPR010994">
    <property type="entry name" value="RuvA_2-like"/>
</dbReference>
<keyword evidence="2" id="KW-1185">Reference proteome</keyword>
<dbReference type="Pfam" id="PF12836">
    <property type="entry name" value="HHH_3"/>
    <property type="match status" value="1"/>
</dbReference>
<accession>I5BY32</accession>
<dbReference type="Gene3D" id="1.10.150.280">
    <property type="entry name" value="AF1531-like domain"/>
    <property type="match status" value="1"/>
</dbReference>
<proteinExistence type="predicted"/>
<reference evidence="1 2" key="1">
    <citation type="submission" date="2012-05" db="EMBL/GenBank/DDBJ databases">
        <title>Genome sequence of Nitritalea halalkaliphila LW7.</title>
        <authorList>
            <person name="Jangir P.K."/>
            <person name="Singh A."/>
            <person name="Shivaji S."/>
            <person name="Sharma R."/>
        </authorList>
    </citation>
    <scope>NUCLEOTIDE SEQUENCE [LARGE SCALE GENOMIC DNA]</scope>
    <source>
        <strain evidence="1 2">LW7</strain>
    </source>
</reference>
<dbReference type="Proteomes" id="UP000005551">
    <property type="component" value="Unassembled WGS sequence"/>
</dbReference>
<dbReference type="PATRIC" id="fig|1189621.3.peg.3300"/>
<dbReference type="AlphaFoldDB" id="I5BY32"/>
<evidence type="ECO:0000313" key="1">
    <source>
        <dbReference type="EMBL" id="EIM74484.1"/>
    </source>
</evidence>
<comment type="caution">
    <text evidence="1">The sequence shown here is derived from an EMBL/GenBank/DDBJ whole genome shotgun (WGS) entry which is preliminary data.</text>
</comment>